<evidence type="ECO:0000259" key="16">
    <source>
        <dbReference type="PROSITE" id="PS50894"/>
    </source>
</evidence>
<dbReference type="InterPro" id="IPR051315">
    <property type="entry name" value="Bact_Chemotaxis_CheA"/>
</dbReference>
<organism evidence="17 18">
    <name type="scientific">Thauera phenolivorans</name>
    <dbReference type="NCBI Taxonomy" id="1792543"/>
    <lineage>
        <taxon>Bacteria</taxon>
        <taxon>Pseudomonadati</taxon>
        <taxon>Pseudomonadota</taxon>
        <taxon>Betaproteobacteria</taxon>
        <taxon>Rhodocyclales</taxon>
        <taxon>Zoogloeaceae</taxon>
        <taxon>Thauera</taxon>
    </lineage>
</organism>
<dbReference type="PANTHER" id="PTHR43395">
    <property type="entry name" value="SENSOR HISTIDINE KINASE CHEA"/>
    <property type="match status" value="1"/>
</dbReference>
<dbReference type="PROSITE" id="PS50109">
    <property type="entry name" value="HIS_KIN"/>
    <property type="match status" value="1"/>
</dbReference>
<dbReference type="SUPFAM" id="SSF50341">
    <property type="entry name" value="CheW-like"/>
    <property type="match status" value="1"/>
</dbReference>
<dbReference type="PANTHER" id="PTHR43395:SF8">
    <property type="entry name" value="HISTIDINE KINASE"/>
    <property type="match status" value="1"/>
</dbReference>
<dbReference type="EC" id="2.7.13.3" evidence="2"/>
<dbReference type="PROSITE" id="PS50851">
    <property type="entry name" value="CHEW"/>
    <property type="match status" value="1"/>
</dbReference>
<evidence type="ECO:0000259" key="15">
    <source>
        <dbReference type="PROSITE" id="PS50851"/>
    </source>
</evidence>
<dbReference type="Gene3D" id="1.20.120.160">
    <property type="entry name" value="HPT domain"/>
    <property type="match status" value="4"/>
</dbReference>
<dbReference type="InterPro" id="IPR011006">
    <property type="entry name" value="CheY-like_superfamily"/>
</dbReference>
<dbReference type="Gene3D" id="3.40.50.2300">
    <property type="match status" value="1"/>
</dbReference>
<sequence length="1801" mass="189865">MTQKIEVDSGPLAWVSGEIDAALARALDVLGSEAAPAAGARPAAAELQQIRGALRVVGLEGPARFAECLAHLLDALATGEPAATADGVALARRAIAALGNYIDEIAHGAPDQPLRLAPLYEQIAAARGKPLPCAAELFFPDLSPRAPARDTALAAPDEATRLVGLRAARAQFERSMLDWLRKPGETSAAGMRDAVARSEALEAAATARTPWWIALGVMDALVAGSLPTAAAKHLCTQLGAHFRRATAGAAQPLPERLLREMLYPLATLPASTAHQRAIRDTWRLDAALAGAGVALSETPLAPLLAGLRARLVSLRARWDAVGQGSAEALPLVHEELQALASAAAELERPALERLLDGLVRFVAWLRQEPQQFSEAAGLELAALLLLVETALERRRPDAGFAARTELALERLTALQRGERIAGTLAEETRAAVQDAQERDALAQLTREILASLGQVEQTLDDHFRHPETSTGLAAVRGPLRQIEGALHLLGDGDALAALHEADAVLEGMAAANPPLEADYERLAAVLAALGFHLEALQRGRRERSILHAVLPQLAAAETVAESAEVPAAVDADAWSEDTADERAEASVGAGAEAPVENPVSDAAQAPIETPAPATVEEAGPGIDAELLEIFTEEADQVLAAMADELAQLQATPADSEAFTTIRRGFHTLKGSGRMVGLDAFGEAAWALEQTLNHWLQRACAPTPALCALIDEARHTFVDWVARLRAGAAEPATPTALIDTATRLRESAGTTAEAPQHAEAASPAEAGDGTIAPLEAIEPAIGDEATVLDLEAALDGVPELALPELERGSADAAADAPTEAFDTLEFRLGDETPLDAPGEALIIDLEASGFTSMHRSDEDAAQAVAAVDADTGESTAAAEAESAAASLAGPEAGEAAAPARPASVQIGDSVISAALHALYTDESGRHLATLEQALASEGTVPAPATVRAAHTLAGISGTAGLPPLHQLGRALEQALERLQALGRAPDADENALLTDATTRLQAMLVEVVGLRMPPAADGLVGDLERCGLAPAAAPAAAIEPAPATPAATPRPGVAPGPSATAQAVRDDIDEQLLPIFREEAAELLAGLHASLRAWQAAPAERQHAPAIARLLHTFKGSARMAGAMTLGEQLHQLESRLGAGEPGGEAQLVEELIAGLDAAEQTFETLGRIDDGPATPAVPARAGADIADESDAVGSPTLRLRADLIDRFVNQAGEIGISRTRIEGELRTLRHSLLDLTENVIRLRNQLREVELQADVQMQSRIAHAESSDAGFDPLEMDRYTRLQELTRMMAESVNDVSTVQQTLLHNLDTADITLNAQARMARELQQSLMQVRMLPFDSLADRLYRVVRRSAKELGKRANLDLRGGHIEVDRSVLEQMAAPLEHLLRNALAHGIETPAERLAAGKPETGQIALTVRQQGNEIAIELADDGAGLDLERIASRAREKGLLAAGEAADARRLSSMIFLPGFSTASTVSAVSGRGVGMDVVKAQTAAAGGRIELDSVRGRGLKVGIHLPLTLAVTQALLVRAGGRSYAIPASMVAQVLELKPAGLRELRDEGGTDWQAEHYAYRYLPRLLGDADSQPEIERHNWVLLLRAGSQTLALHVDGLRGIQEIVVKGAGPQLSRIVGMSGATVLGDGEVVLILNPVALAGRLSIAAADAAHASPSRAAAPVQVPTVMVVDDSLTVRKITTRLLEREGYRVVTAKDGVDALEKLVDLTPDVLLSDIEMPRMDGFDLVRNVRADARTRALPVIMITSRLADKHRRHADEIGVDHYLGKPYQEEALLALVARYARPEEEIVLVA</sequence>
<evidence type="ECO:0000256" key="9">
    <source>
        <dbReference type="PROSITE-ProRule" id="PRU00110"/>
    </source>
</evidence>
<evidence type="ECO:0000256" key="1">
    <source>
        <dbReference type="ARBA" id="ARBA00000085"/>
    </source>
</evidence>
<dbReference type="InterPro" id="IPR005467">
    <property type="entry name" value="His_kinase_dom"/>
</dbReference>
<feature type="domain" description="CheW-like" evidence="15">
    <location>
        <begin position="1519"/>
        <end position="1654"/>
    </location>
</feature>
<dbReference type="Gene3D" id="3.30.565.10">
    <property type="entry name" value="Histidine kinase-like ATPase, C-terminal domain"/>
    <property type="match status" value="1"/>
</dbReference>
<evidence type="ECO:0000259" key="13">
    <source>
        <dbReference type="PROSITE" id="PS50109"/>
    </source>
</evidence>
<evidence type="ECO:0000256" key="5">
    <source>
        <dbReference type="ARBA" id="ARBA00022679"/>
    </source>
</evidence>
<dbReference type="InterPro" id="IPR036061">
    <property type="entry name" value="CheW-like_dom_sf"/>
</dbReference>
<dbReference type="InterPro" id="IPR036641">
    <property type="entry name" value="HPT_dom_sf"/>
</dbReference>
<keyword evidence="5" id="KW-0808">Transferase</keyword>
<feature type="modified residue" description="Phosphohistidine" evidence="9">
    <location>
        <position position="666"/>
    </location>
</feature>
<dbReference type="Gene3D" id="2.30.30.40">
    <property type="entry name" value="SH3 Domains"/>
    <property type="match status" value="1"/>
</dbReference>
<feature type="domain" description="Response regulatory" evidence="14">
    <location>
        <begin position="1675"/>
        <end position="1791"/>
    </location>
</feature>
<name>A0A7X7LW97_9RHOO</name>
<dbReference type="SUPFAM" id="SSF47226">
    <property type="entry name" value="Histidine-containing phosphotransfer domain, HPT domain"/>
    <property type="match status" value="4"/>
</dbReference>
<dbReference type="SMART" id="SM00387">
    <property type="entry name" value="HATPase_c"/>
    <property type="match status" value="1"/>
</dbReference>
<evidence type="ECO:0000256" key="6">
    <source>
        <dbReference type="ARBA" id="ARBA00022777"/>
    </source>
</evidence>
<keyword evidence="7" id="KW-0902">Two-component regulatory system</keyword>
<evidence type="ECO:0000256" key="12">
    <source>
        <dbReference type="SAM" id="MobiDB-lite"/>
    </source>
</evidence>
<accession>A0A7X7LW97</accession>
<feature type="modified residue" description="Phosphohistidine" evidence="9">
    <location>
        <position position="1111"/>
    </location>
</feature>
<feature type="coiled-coil region" evidence="11">
    <location>
        <begin position="1225"/>
        <end position="1252"/>
    </location>
</feature>
<feature type="modified residue" description="4-aspartylphosphate" evidence="10">
    <location>
        <position position="1724"/>
    </location>
</feature>
<dbReference type="InterPro" id="IPR004105">
    <property type="entry name" value="CheA-like_dim"/>
</dbReference>
<gene>
    <name evidence="17" type="ORF">GX576_09165</name>
</gene>
<dbReference type="SMART" id="SM00260">
    <property type="entry name" value="CheW"/>
    <property type="match status" value="1"/>
</dbReference>
<dbReference type="PROSITE" id="PS50110">
    <property type="entry name" value="RESPONSE_REGULATORY"/>
    <property type="match status" value="1"/>
</dbReference>
<feature type="domain" description="Histidine kinase" evidence="13">
    <location>
        <begin position="1313"/>
        <end position="1517"/>
    </location>
</feature>
<feature type="region of interest" description="Disordered" evidence="12">
    <location>
        <begin position="871"/>
        <end position="899"/>
    </location>
</feature>
<evidence type="ECO:0000259" key="14">
    <source>
        <dbReference type="PROSITE" id="PS50110"/>
    </source>
</evidence>
<feature type="modified residue" description="Phosphohistidine" evidence="9">
    <location>
        <position position="949"/>
    </location>
</feature>
<dbReference type="SUPFAM" id="SSF55874">
    <property type="entry name" value="ATPase domain of HSP90 chaperone/DNA topoisomerase II/histidine kinase"/>
    <property type="match status" value="1"/>
</dbReference>
<dbReference type="CDD" id="cd00088">
    <property type="entry name" value="HPT"/>
    <property type="match status" value="2"/>
</dbReference>
<dbReference type="EMBL" id="JAAYYV010000233">
    <property type="protein sequence ID" value="NLF54541.1"/>
    <property type="molecule type" value="Genomic_DNA"/>
</dbReference>
<dbReference type="Pfam" id="PF01627">
    <property type="entry name" value="Hpt"/>
    <property type="match status" value="3"/>
</dbReference>
<dbReference type="Pfam" id="PF01584">
    <property type="entry name" value="CheW"/>
    <property type="match status" value="1"/>
</dbReference>
<dbReference type="SMART" id="SM00073">
    <property type="entry name" value="HPT"/>
    <property type="match status" value="3"/>
</dbReference>
<dbReference type="GO" id="GO:0006935">
    <property type="term" value="P:chemotaxis"/>
    <property type="evidence" value="ECO:0007669"/>
    <property type="project" value="UniProtKB-KW"/>
</dbReference>
<dbReference type="Pfam" id="PF00072">
    <property type="entry name" value="Response_reg"/>
    <property type="match status" value="1"/>
</dbReference>
<dbReference type="Pfam" id="PF02518">
    <property type="entry name" value="HATPase_c"/>
    <property type="match status" value="1"/>
</dbReference>
<dbReference type="SMART" id="SM01231">
    <property type="entry name" value="H-kinase_dim"/>
    <property type="match status" value="1"/>
</dbReference>
<dbReference type="InterPro" id="IPR036890">
    <property type="entry name" value="HATPase_C_sf"/>
</dbReference>
<feature type="region of interest" description="Disordered" evidence="12">
    <location>
        <begin position="744"/>
        <end position="767"/>
    </location>
</feature>
<feature type="domain" description="HPt" evidence="16">
    <location>
        <begin position="907"/>
        <end position="1006"/>
    </location>
</feature>
<feature type="domain" description="HPt" evidence="16">
    <location>
        <begin position="619"/>
        <end position="726"/>
    </location>
</feature>
<dbReference type="PRINTS" id="PR00344">
    <property type="entry name" value="BCTRLSENSOR"/>
</dbReference>
<comment type="function">
    <text evidence="8">Involved in the transmission of sensory signals from the chemoreceptors to the flagellar motors. CheA is autophosphorylated; it can transfer its phosphate group to either CheB or CheY.</text>
</comment>
<dbReference type="GO" id="GO:0000155">
    <property type="term" value="F:phosphorelay sensor kinase activity"/>
    <property type="evidence" value="ECO:0007669"/>
    <property type="project" value="InterPro"/>
</dbReference>
<evidence type="ECO:0000313" key="17">
    <source>
        <dbReference type="EMBL" id="NLF54541.1"/>
    </source>
</evidence>
<dbReference type="PROSITE" id="PS50894">
    <property type="entry name" value="HPT"/>
    <property type="match status" value="3"/>
</dbReference>
<evidence type="ECO:0000256" key="8">
    <source>
        <dbReference type="ARBA" id="ARBA00035100"/>
    </source>
</evidence>
<dbReference type="InterPro" id="IPR001789">
    <property type="entry name" value="Sig_transdc_resp-reg_receiver"/>
</dbReference>
<evidence type="ECO:0000256" key="3">
    <source>
        <dbReference type="ARBA" id="ARBA00021495"/>
    </source>
</evidence>
<dbReference type="InterPro" id="IPR008207">
    <property type="entry name" value="Sig_transdc_His_kin_Hpt_dom"/>
</dbReference>
<comment type="catalytic activity">
    <reaction evidence="1">
        <text>ATP + protein L-histidine = ADP + protein N-phospho-L-histidine.</text>
        <dbReference type="EC" id="2.7.13.3"/>
    </reaction>
</comment>
<evidence type="ECO:0000256" key="10">
    <source>
        <dbReference type="PROSITE-ProRule" id="PRU00169"/>
    </source>
</evidence>
<dbReference type="Pfam" id="PF26379">
    <property type="entry name" value="FimL_2nd"/>
    <property type="match status" value="1"/>
</dbReference>
<dbReference type="SUPFAM" id="SSF52172">
    <property type="entry name" value="CheY-like"/>
    <property type="match status" value="1"/>
</dbReference>
<evidence type="ECO:0000256" key="4">
    <source>
        <dbReference type="ARBA" id="ARBA00022553"/>
    </source>
</evidence>
<proteinExistence type="predicted"/>
<evidence type="ECO:0000256" key="11">
    <source>
        <dbReference type="SAM" id="Coils"/>
    </source>
</evidence>
<evidence type="ECO:0000256" key="2">
    <source>
        <dbReference type="ARBA" id="ARBA00012438"/>
    </source>
</evidence>
<evidence type="ECO:0000313" key="18">
    <source>
        <dbReference type="Proteomes" id="UP000536534"/>
    </source>
</evidence>
<comment type="caution">
    <text evidence="17">The sequence shown here is derived from an EMBL/GenBank/DDBJ whole genome shotgun (WGS) entry which is preliminary data.</text>
</comment>
<dbReference type="GO" id="GO:0005737">
    <property type="term" value="C:cytoplasm"/>
    <property type="evidence" value="ECO:0007669"/>
    <property type="project" value="InterPro"/>
</dbReference>
<dbReference type="InterPro" id="IPR004358">
    <property type="entry name" value="Sig_transdc_His_kin-like_C"/>
</dbReference>
<keyword evidence="4 10" id="KW-0597">Phosphoprotein</keyword>
<reference evidence="17 18" key="1">
    <citation type="journal article" date="2020" name="Biotechnol. Biofuels">
        <title>New insights from the biogas microbiome by comprehensive genome-resolved metagenomics of nearly 1600 species originating from multiple anaerobic digesters.</title>
        <authorList>
            <person name="Campanaro S."/>
            <person name="Treu L."/>
            <person name="Rodriguez-R L.M."/>
            <person name="Kovalovszki A."/>
            <person name="Ziels R.M."/>
            <person name="Maus I."/>
            <person name="Zhu X."/>
            <person name="Kougias P.G."/>
            <person name="Basile A."/>
            <person name="Luo G."/>
            <person name="Schluter A."/>
            <person name="Konstantinidis K.T."/>
            <person name="Angelidaki I."/>
        </authorList>
    </citation>
    <scope>NUCLEOTIDE SEQUENCE [LARGE SCALE GENOMIC DNA]</scope>
    <source>
        <strain evidence="17">AS06rmzACSIP_256</strain>
    </source>
</reference>
<protein>
    <recommendedName>
        <fullName evidence="3">Chemotaxis protein CheA</fullName>
        <ecNumber evidence="2">2.7.13.3</ecNumber>
    </recommendedName>
</protein>
<dbReference type="Proteomes" id="UP000536534">
    <property type="component" value="Unassembled WGS sequence"/>
</dbReference>
<dbReference type="FunFam" id="3.30.565.10:FF:000016">
    <property type="entry name" value="Chemotaxis protein CheA, putative"/>
    <property type="match status" value="1"/>
</dbReference>
<dbReference type="InterPro" id="IPR002545">
    <property type="entry name" value="CheW-lke_dom"/>
</dbReference>
<keyword evidence="6" id="KW-0418">Kinase</keyword>
<dbReference type="InterPro" id="IPR058661">
    <property type="entry name" value="FimL_2nd"/>
</dbReference>
<dbReference type="InterPro" id="IPR003594">
    <property type="entry name" value="HATPase_dom"/>
</dbReference>
<keyword evidence="11" id="KW-0175">Coiled coil</keyword>
<dbReference type="SMART" id="SM00448">
    <property type="entry name" value="REC"/>
    <property type="match status" value="1"/>
</dbReference>
<feature type="domain" description="HPt" evidence="16">
    <location>
        <begin position="1064"/>
        <end position="1165"/>
    </location>
</feature>
<evidence type="ECO:0000256" key="7">
    <source>
        <dbReference type="ARBA" id="ARBA00023012"/>
    </source>
</evidence>